<feature type="coiled-coil region" evidence="1">
    <location>
        <begin position="14"/>
        <end position="44"/>
    </location>
</feature>
<organism evidence="2 3">
    <name type="scientific">Mariniphaga sediminis</name>
    <dbReference type="NCBI Taxonomy" id="1628158"/>
    <lineage>
        <taxon>Bacteria</taxon>
        <taxon>Pseudomonadati</taxon>
        <taxon>Bacteroidota</taxon>
        <taxon>Bacteroidia</taxon>
        <taxon>Marinilabiliales</taxon>
        <taxon>Prolixibacteraceae</taxon>
        <taxon>Mariniphaga</taxon>
    </lineage>
</organism>
<dbReference type="Proteomes" id="UP000266441">
    <property type="component" value="Unassembled WGS sequence"/>
</dbReference>
<evidence type="ECO:0000256" key="1">
    <source>
        <dbReference type="SAM" id="Coils"/>
    </source>
</evidence>
<proteinExistence type="predicted"/>
<name>A0A399CVS3_9BACT</name>
<dbReference type="AlphaFoldDB" id="A0A399CVS3"/>
<accession>A0A399CVS3</accession>
<evidence type="ECO:0008006" key="4">
    <source>
        <dbReference type="Google" id="ProtNLM"/>
    </source>
</evidence>
<keyword evidence="3" id="KW-1185">Reference proteome</keyword>
<comment type="caution">
    <text evidence="2">The sequence shown here is derived from an EMBL/GenBank/DDBJ whole genome shotgun (WGS) entry which is preliminary data.</text>
</comment>
<dbReference type="EMBL" id="QWET01000020">
    <property type="protein sequence ID" value="RIH63507.1"/>
    <property type="molecule type" value="Genomic_DNA"/>
</dbReference>
<reference evidence="2 3" key="1">
    <citation type="journal article" date="2015" name="Int. J. Syst. Evol. Microbiol.">
        <title>Mariniphaga sediminis sp. nov., isolated from coastal sediment.</title>
        <authorList>
            <person name="Wang F.Q."/>
            <person name="Shen Q.Y."/>
            <person name="Chen G.J."/>
            <person name="Du Z.J."/>
        </authorList>
    </citation>
    <scope>NUCLEOTIDE SEQUENCE [LARGE SCALE GENOMIC DNA]</scope>
    <source>
        <strain evidence="2 3">SY21</strain>
    </source>
</reference>
<protein>
    <recommendedName>
        <fullName evidence="4">50S ribosomal protein L29</fullName>
    </recommendedName>
</protein>
<evidence type="ECO:0000313" key="3">
    <source>
        <dbReference type="Proteomes" id="UP000266441"/>
    </source>
</evidence>
<gene>
    <name evidence="2" type="ORF">D1164_19730</name>
</gene>
<dbReference type="OrthoDB" id="773244at2"/>
<evidence type="ECO:0000313" key="2">
    <source>
        <dbReference type="EMBL" id="RIH63507.1"/>
    </source>
</evidence>
<dbReference type="RefSeq" id="WP_119351624.1">
    <property type="nucleotide sequence ID" value="NZ_QWET01000020.1"/>
</dbReference>
<sequence>MKNSIVKNNVSFGEKELEEALVALTSLIDKCEKAKDKLEQSSSQQTLLKRRIKALQIAVSLIKEKI</sequence>
<keyword evidence="1" id="KW-0175">Coiled coil</keyword>